<keyword evidence="2" id="KW-1185">Reference proteome</keyword>
<accession>A0A8J2PUC8</accession>
<name>A0A8J2PUC8_9BILA</name>
<proteinExistence type="predicted"/>
<evidence type="ECO:0000313" key="1">
    <source>
        <dbReference type="EMBL" id="CAG9536103.1"/>
    </source>
</evidence>
<protein>
    <submittedName>
        <fullName evidence="1">Uncharacterized protein</fullName>
    </submittedName>
</protein>
<evidence type="ECO:0000313" key="2">
    <source>
        <dbReference type="Proteomes" id="UP000746747"/>
    </source>
</evidence>
<sequence length="76" mass="8578">MPHAVRTCPSSGSFTNNTFAPRLRVATDRLCGRKYKRREGAVEGEEVKKCSYCVCTQGKTTDGRWESFPMKVFLLS</sequence>
<dbReference type="AlphaFoldDB" id="A0A8J2PUC8"/>
<dbReference type="Proteomes" id="UP000746747">
    <property type="component" value="Unassembled WGS sequence"/>
</dbReference>
<comment type="caution">
    <text evidence="1">The sequence shown here is derived from an EMBL/GenBank/DDBJ whole genome shotgun (WGS) entry which is preliminary data.</text>
</comment>
<organism evidence="1 2">
    <name type="scientific">Cercopithifilaria johnstoni</name>
    <dbReference type="NCBI Taxonomy" id="2874296"/>
    <lineage>
        <taxon>Eukaryota</taxon>
        <taxon>Metazoa</taxon>
        <taxon>Ecdysozoa</taxon>
        <taxon>Nematoda</taxon>
        <taxon>Chromadorea</taxon>
        <taxon>Rhabditida</taxon>
        <taxon>Spirurina</taxon>
        <taxon>Spiruromorpha</taxon>
        <taxon>Filarioidea</taxon>
        <taxon>Onchocercidae</taxon>
        <taxon>Cercopithifilaria</taxon>
    </lineage>
</organism>
<gene>
    <name evidence="1" type="ORF">CJOHNSTONI_LOCUS6060</name>
</gene>
<reference evidence="1" key="1">
    <citation type="submission" date="2021-09" db="EMBL/GenBank/DDBJ databases">
        <authorList>
            <consortium name="Pathogen Informatics"/>
        </authorList>
    </citation>
    <scope>NUCLEOTIDE SEQUENCE</scope>
</reference>
<dbReference type="EMBL" id="CAKAEH010001426">
    <property type="protein sequence ID" value="CAG9536103.1"/>
    <property type="molecule type" value="Genomic_DNA"/>
</dbReference>